<dbReference type="Proteomes" id="UP000182135">
    <property type="component" value="Unassembled WGS sequence"/>
</dbReference>
<evidence type="ECO:0000313" key="2">
    <source>
        <dbReference type="Proteomes" id="UP000182135"/>
    </source>
</evidence>
<sequence length="490" mass="57120">MYLKLNNINVRINNKNYIIKSEDNNSCLNIYNGVFLKMQIYVNTLNLSIINTSKNDIILNNLSFEAFSLNKKDYDSILQYDNSLKKPVEIHPIKDKIASSYLFTAFSSNDYANFLIGFLGSKTSYTSINFDYSKNNISINPSYNFVSHILKSDEEIILDPLYFSWDISYTNMISSYVSKILDIYINEIPKKNMKFYEMQKRSLQSMFFTKKPQSFSLKVNGSYVKSKSSTPYAIDISSKDGQDYILLWINEHLKNDVLEIHDLVEYLELTASKKVFNSFYEINNFLSIIKKVFPNITICVSDIPIGLCPGYNIAYKKIVHQSKTIFSSHSKYEFNHQFLINSILYNLFYIHNEKHVIKNAEMKELLELFINTNFKEYDSSSIYNDISLSLKKSHKILPYLYKNNVFGFLLYTDSDIYIGVFNFSSKASSFTWNFSYALKDITLDDIVKNEFSDESFMISDNILSLKKVPSMNYMLFKKSINKNKYKDVIA</sequence>
<keyword evidence="2" id="KW-1185">Reference proteome</keyword>
<gene>
    <name evidence="1" type="ORF">SAMN04487885_110114</name>
</gene>
<organism evidence="1 2">
    <name type="scientific">Clostridium cadaveris</name>
    <dbReference type="NCBI Taxonomy" id="1529"/>
    <lineage>
        <taxon>Bacteria</taxon>
        <taxon>Bacillati</taxon>
        <taxon>Bacillota</taxon>
        <taxon>Clostridia</taxon>
        <taxon>Eubacteriales</taxon>
        <taxon>Clostridiaceae</taxon>
        <taxon>Clostridium</taxon>
    </lineage>
</organism>
<name>A0A1I2LIP6_9CLOT</name>
<protein>
    <submittedName>
        <fullName evidence="1">Uncharacterized protein</fullName>
    </submittedName>
</protein>
<accession>A0A1I2LIP6</accession>
<dbReference type="EMBL" id="FOOE01000010">
    <property type="protein sequence ID" value="SFF79135.1"/>
    <property type="molecule type" value="Genomic_DNA"/>
</dbReference>
<dbReference type="AlphaFoldDB" id="A0A1I2LIP6"/>
<reference evidence="1 2" key="1">
    <citation type="submission" date="2016-10" db="EMBL/GenBank/DDBJ databases">
        <authorList>
            <person name="de Groot N.N."/>
        </authorList>
    </citation>
    <scope>NUCLEOTIDE SEQUENCE [LARGE SCALE GENOMIC DNA]</scope>
    <source>
        <strain evidence="1 2">NLAE-zl-G419</strain>
    </source>
</reference>
<dbReference type="RefSeq" id="WP_027638745.1">
    <property type="nucleotide sequence ID" value="NZ_BAAACD010000033.1"/>
</dbReference>
<dbReference type="OrthoDB" id="9802848at2"/>
<dbReference type="GeneID" id="90545705"/>
<evidence type="ECO:0000313" key="1">
    <source>
        <dbReference type="EMBL" id="SFF79135.1"/>
    </source>
</evidence>
<proteinExistence type="predicted"/>